<gene>
    <name evidence="2" type="ORF">AXF42_Ash005054</name>
</gene>
<dbReference type="STRING" id="1088818.A0A2I0B8B6"/>
<organism evidence="2 3">
    <name type="scientific">Apostasia shenzhenica</name>
    <dbReference type="NCBI Taxonomy" id="1088818"/>
    <lineage>
        <taxon>Eukaryota</taxon>
        <taxon>Viridiplantae</taxon>
        <taxon>Streptophyta</taxon>
        <taxon>Embryophyta</taxon>
        <taxon>Tracheophyta</taxon>
        <taxon>Spermatophyta</taxon>
        <taxon>Magnoliopsida</taxon>
        <taxon>Liliopsida</taxon>
        <taxon>Asparagales</taxon>
        <taxon>Orchidaceae</taxon>
        <taxon>Apostasioideae</taxon>
        <taxon>Apostasia</taxon>
    </lineage>
</organism>
<evidence type="ECO:0000313" key="2">
    <source>
        <dbReference type="EMBL" id="PKA64042.1"/>
    </source>
</evidence>
<reference evidence="2 3" key="1">
    <citation type="journal article" date="2017" name="Nature">
        <title>The Apostasia genome and the evolution of orchids.</title>
        <authorList>
            <person name="Zhang G.Q."/>
            <person name="Liu K.W."/>
            <person name="Li Z."/>
            <person name="Lohaus R."/>
            <person name="Hsiao Y.Y."/>
            <person name="Niu S.C."/>
            <person name="Wang J.Y."/>
            <person name="Lin Y.C."/>
            <person name="Xu Q."/>
            <person name="Chen L.J."/>
            <person name="Yoshida K."/>
            <person name="Fujiwara S."/>
            <person name="Wang Z.W."/>
            <person name="Zhang Y.Q."/>
            <person name="Mitsuda N."/>
            <person name="Wang M."/>
            <person name="Liu G.H."/>
            <person name="Pecoraro L."/>
            <person name="Huang H.X."/>
            <person name="Xiao X.J."/>
            <person name="Lin M."/>
            <person name="Wu X.Y."/>
            <person name="Wu W.L."/>
            <person name="Chen Y.Y."/>
            <person name="Chang S.B."/>
            <person name="Sakamoto S."/>
            <person name="Ohme-Takagi M."/>
            <person name="Yagi M."/>
            <person name="Zeng S.J."/>
            <person name="Shen C.Y."/>
            <person name="Yeh C.M."/>
            <person name="Luo Y.B."/>
            <person name="Tsai W.C."/>
            <person name="Van de Peer Y."/>
            <person name="Liu Z.J."/>
        </authorList>
    </citation>
    <scope>NUCLEOTIDE SEQUENCE [LARGE SCALE GENOMIC DNA]</scope>
    <source>
        <strain evidence="3">cv. Shenzhen</strain>
        <tissue evidence="2">Stem</tissue>
    </source>
</reference>
<evidence type="ECO:0000313" key="3">
    <source>
        <dbReference type="Proteomes" id="UP000236161"/>
    </source>
</evidence>
<evidence type="ECO:0000256" key="1">
    <source>
        <dbReference type="SAM" id="MobiDB-lite"/>
    </source>
</evidence>
<dbReference type="AlphaFoldDB" id="A0A2I0B8B6"/>
<dbReference type="Proteomes" id="UP000236161">
    <property type="component" value="Unassembled WGS sequence"/>
</dbReference>
<dbReference type="EMBL" id="KZ451906">
    <property type="protein sequence ID" value="PKA64042.1"/>
    <property type="molecule type" value="Genomic_DNA"/>
</dbReference>
<feature type="region of interest" description="Disordered" evidence="1">
    <location>
        <begin position="79"/>
        <end position="103"/>
    </location>
</feature>
<accession>A0A2I0B8B6</accession>
<keyword evidence="3" id="KW-1185">Reference proteome</keyword>
<protein>
    <submittedName>
        <fullName evidence="2">Uncharacterized protein</fullName>
    </submittedName>
</protein>
<feature type="compositionally biased region" description="Acidic residues" evidence="1">
    <location>
        <begin position="87"/>
        <end position="100"/>
    </location>
</feature>
<sequence length="142" mass="16311">MITNPTASYIQLAGSIMSHLKVSTPDATYAVGLQGSNYCSKQPISSKFRIVPPESRKEKSFSAFFRSWAHKGLDGLFSGWHQKNQEEEREEEDKEKEESNDYAQMNNEISRIYTFTPMEFTMIDRVTILSSMKATSQFTLYE</sequence>
<proteinExistence type="predicted"/>
<dbReference type="OrthoDB" id="782148at2759"/>
<name>A0A2I0B8B6_9ASPA</name>